<organism evidence="1 2">
    <name type="scientific">Tectimicrobiota bacterium</name>
    <dbReference type="NCBI Taxonomy" id="2528274"/>
    <lineage>
        <taxon>Bacteria</taxon>
        <taxon>Pseudomonadati</taxon>
        <taxon>Nitrospinota/Tectimicrobiota group</taxon>
        <taxon>Candidatus Tectimicrobiota</taxon>
    </lineage>
</organism>
<reference evidence="1" key="1">
    <citation type="submission" date="2020-07" db="EMBL/GenBank/DDBJ databases">
        <title>Huge and variable diversity of episymbiotic CPR bacteria and DPANN archaea in groundwater ecosystems.</title>
        <authorList>
            <person name="He C.Y."/>
            <person name="Keren R."/>
            <person name="Whittaker M."/>
            <person name="Farag I.F."/>
            <person name="Doudna J."/>
            <person name="Cate J.H.D."/>
            <person name="Banfield J.F."/>
        </authorList>
    </citation>
    <scope>NUCLEOTIDE SEQUENCE</scope>
    <source>
        <strain evidence="1">NC_groundwater_717_Ag_S-0.2um_59_8</strain>
    </source>
</reference>
<proteinExistence type="predicted"/>
<protein>
    <submittedName>
        <fullName evidence="1">Uncharacterized protein</fullName>
    </submittedName>
</protein>
<evidence type="ECO:0000313" key="2">
    <source>
        <dbReference type="Proteomes" id="UP000741360"/>
    </source>
</evidence>
<sequence length="378" mass="42196">MSNPLPLADPAAMGDTSRLGYRSVEVARDTYLAQVAHALWLDMIGGVPWRLQDWSDHELSYLLSSHVCFSAYRTNPDNTLYYVVYVGSRSEATENILGDPRIARQFLLTEPEQGRPLVGATPSETGQKLSEWFHDYLWHNPGDFPAHEFHRAHPLLSDRLRRYDVEGVGHLYVTSAGCGSASSLFTDLMRAVSIPVRKVNNMIESFAGVEERHVGLVFDWQGGQGTGRYLLHTDDLYTSSYFKDPAPAPQGTERGVALWNHAWLDPTTFGDRFSYDPRDDVFGKATSPQKVKFWEVGDWLVSSANAIQGARVTGRQGVIAFLEQERGFTRAEAEACWNHVEASVLAYGDGDMSLGYERLLDGPGSRHGQWCMRTGKCG</sequence>
<gene>
    <name evidence="1" type="ORF">HYY65_01150</name>
</gene>
<accession>A0A932GMV8</accession>
<dbReference type="AlphaFoldDB" id="A0A932GMV8"/>
<comment type="caution">
    <text evidence="1">The sequence shown here is derived from an EMBL/GenBank/DDBJ whole genome shotgun (WGS) entry which is preliminary data.</text>
</comment>
<evidence type="ECO:0000313" key="1">
    <source>
        <dbReference type="EMBL" id="MBI3013682.1"/>
    </source>
</evidence>
<name>A0A932GMV8_UNCTE</name>
<dbReference type="Proteomes" id="UP000741360">
    <property type="component" value="Unassembled WGS sequence"/>
</dbReference>
<dbReference type="EMBL" id="JACPSX010000020">
    <property type="protein sequence ID" value="MBI3013682.1"/>
    <property type="molecule type" value="Genomic_DNA"/>
</dbReference>